<dbReference type="PANTHER" id="PTHR14211">
    <property type="entry name" value="GLIOMA SUPPRESSOR CANDIDATE REGION GENE 2"/>
    <property type="match status" value="1"/>
</dbReference>
<protein>
    <recommendedName>
        <fullName evidence="4">Ribosome biogenesis protein NOP53</fullName>
    </recommendedName>
</protein>
<evidence type="ECO:0000313" key="9">
    <source>
        <dbReference type="WBParaSite" id="NBR_0000527201-mRNA-1"/>
    </source>
</evidence>
<keyword evidence="8" id="KW-1185">Reference proteome</keyword>
<organism evidence="9">
    <name type="scientific">Nippostrongylus brasiliensis</name>
    <name type="common">Rat hookworm</name>
    <dbReference type="NCBI Taxonomy" id="27835"/>
    <lineage>
        <taxon>Eukaryota</taxon>
        <taxon>Metazoa</taxon>
        <taxon>Ecdysozoa</taxon>
        <taxon>Nematoda</taxon>
        <taxon>Chromadorea</taxon>
        <taxon>Rhabditida</taxon>
        <taxon>Rhabditina</taxon>
        <taxon>Rhabditomorpha</taxon>
        <taxon>Strongyloidea</taxon>
        <taxon>Heligmosomidae</taxon>
        <taxon>Nippostrongylus</taxon>
    </lineage>
</organism>
<dbReference type="GO" id="GO:0006364">
    <property type="term" value="P:rRNA processing"/>
    <property type="evidence" value="ECO:0007669"/>
    <property type="project" value="TreeGrafter"/>
</dbReference>
<proteinExistence type="inferred from homology"/>
<evidence type="ECO:0000256" key="5">
    <source>
        <dbReference type="ARBA" id="ARBA00022517"/>
    </source>
</evidence>
<evidence type="ECO:0000256" key="4">
    <source>
        <dbReference type="ARBA" id="ARBA00018339"/>
    </source>
</evidence>
<reference evidence="7 8" key="2">
    <citation type="submission" date="2018-11" db="EMBL/GenBank/DDBJ databases">
        <authorList>
            <consortium name="Pathogen Informatics"/>
        </authorList>
    </citation>
    <scope>NUCLEOTIDE SEQUENCE [LARGE SCALE GENOMIC DNA]</scope>
</reference>
<name>A0A0N4XRX0_NIPBR</name>
<dbReference type="AlphaFoldDB" id="A0A0N4XRX0"/>
<evidence type="ECO:0000256" key="1">
    <source>
        <dbReference type="ARBA" id="ARBA00004604"/>
    </source>
</evidence>
<dbReference type="WBParaSite" id="NBR_0000527201-mRNA-1">
    <property type="protein sequence ID" value="NBR_0000527201-mRNA-1"/>
    <property type="gene ID" value="NBR_0000527201"/>
</dbReference>
<dbReference type="STRING" id="27835.A0A0N4XRX0"/>
<evidence type="ECO:0000313" key="8">
    <source>
        <dbReference type="Proteomes" id="UP000271162"/>
    </source>
</evidence>
<sequence length="213" mass="24271">MYFQPNAFVLILREQKIPLPAPTFPSKKQRKLKQPVVPQVVAEPVKRKDTYDLWEADFVPKVDLEFKEAGEHMLRYTKKKLPKMPKTCRFKPSLLDAVSLPAAGASYNPTSEDYQEYVTKIAQDEVELMKEEERIQNAGKPKTESIVTHAERQLEVTEGLTIDPRYNADTEDVKEDEAEHTAMDVGSPSGEGGRKLSIFYFSCSINCTMDRII</sequence>
<accession>A0A0N4XRX0</accession>
<keyword evidence="5" id="KW-0690">Ribosome biogenesis</keyword>
<reference evidence="9" key="1">
    <citation type="submission" date="2017-02" db="UniProtKB">
        <authorList>
            <consortium name="WormBaseParasite"/>
        </authorList>
    </citation>
    <scope>IDENTIFICATION</scope>
</reference>
<dbReference type="Proteomes" id="UP000271162">
    <property type="component" value="Unassembled WGS sequence"/>
</dbReference>
<dbReference type="Pfam" id="PF07767">
    <property type="entry name" value="Nop53"/>
    <property type="match status" value="1"/>
</dbReference>
<dbReference type="GO" id="GO:0005654">
    <property type="term" value="C:nucleoplasm"/>
    <property type="evidence" value="ECO:0007669"/>
    <property type="project" value="UniProtKB-SubCell"/>
</dbReference>
<evidence type="ECO:0000256" key="6">
    <source>
        <dbReference type="ARBA" id="ARBA00023242"/>
    </source>
</evidence>
<dbReference type="PANTHER" id="PTHR14211:SF7">
    <property type="entry name" value="RIBOSOME BIOGENESIS PROTEIN NOP53"/>
    <property type="match status" value="1"/>
</dbReference>
<keyword evidence="6" id="KW-0539">Nucleus</keyword>
<evidence type="ECO:0000256" key="2">
    <source>
        <dbReference type="ARBA" id="ARBA00004642"/>
    </source>
</evidence>
<dbReference type="GO" id="GO:0008097">
    <property type="term" value="F:5S rRNA binding"/>
    <property type="evidence" value="ECO:0007669"/>
    <property type="project" value="TreeGrafter"/>
</dbReference>
<dbReference type="InterPro" id="IPR011687">
    <property type="entry name" value="Nop53/GLTSCR2"/>
</dbReference>
<comment type="similarity">
    <text evidence="3">Belongs to the NOP53 family.</text>
</comment>
<comment type="subcellular location">
    <subcellularLocation>
        <location evidence="1">Nucleus</location>
        <location evidence="1">Nucleolus</location>
    </subcellularLocation>
    <subcellularLocation>
        <location evidence="2">Nucleus</location>
        <location evidence="2">Nucleoplasm</location>
    </subcellularLocation>
</comment>
<gene>
    <name evidence="7" type="ORF">NBR_LOCUS5273</name>
</gene>
<dbReference type="GO" id="GO:0005730">
    <property type="term" value="C:nucleolus"/>
    <property type="evidence" value="ECO:0007669"/>
    <property type="project" value="UniProtKB-SubCell"/>
</dbReference>
<dbReference type="GO" id="GO:0000027">
    <property type="term" value="P:ribosomal large subunit assembly"/>
    <property type="evidence" value="ECO:0007669"/>
    <property type="project" value="TreeGrafter"/>
</dbReference>
<dbReference type="EMBL" id="UYSL01012192">
    <property type="protein sequence ID" value="VDL68862.1"/>
    <property type="molecule type" value="Genomic_DNA"/>
</dbReference>
<evidence type="ECO:0000313" key="7">
    <source>
        <dbReference type="EMBL" id="VDL68862.1"/>
    </source>
</evidence>
<evidence type="ECO:0000256" key="3">
    <source>
        <dbReference type="ARBA" id="ARBA00008838"/>
    </source>
</evidence>